<sequence length="1197" mass="134552">MADQSLAIEVHLQGISFSTNKHQVVAELAKILHREPYAAFSTVLGPTNFHVYLFNDARGGGRPHSGSGSLTLLKNVGLHFLQEYGERPDGRPPPKPFHIGGRRVKFSMGRRKPRQDVVERILRFPYADPMAAKEKEGRTHIFETESIILRTLQFGWSCRDSVFSVEWESNITGTLKFNDERRELRISISRPNETLFVAIRLSRIQYVQLTSDLSTNAPVIFLSLSDPPTFEAETQGSATRQRLSSLPISNHAAVAPFTSLAIRLICSNRGDLNRFQRLAKTAGIHNIYDSELYTEHRKLFSPEVLARVQEAIKKLRWTVAFQVEALFRNLNLDATEVLEILPLVRQLAKAKGRSYTTLFLRHFATRARSWTFDTETSQTVTRFFSQSETEYAGCPAKAPSLDPTDTSIFQSLHVVISPTTIYLEGPFRSNRVIRSFHSQSHDSFLRVSFVDEGGLQYRWDRELDCVAFTRRRVGEFLIDKGLTIAGRHFDFLAYSQSALKEHAVWFVRPFLDVDGERTMVNAQSIIDNLGSFDGLEFDPKLRYCPARYAARISQAFTATDSTSVEVEEILQLPDISTPSGEYVFTDGVGTMSLELAEAIWVQLRSSKRRNRRVKNHPRALQIRFQGSKGMLSVDYRLKGHVFCLRPSMIKFAAPHSQTIEIARAFDRHGPYYLNRPLIMLLEGLGVPFETFKELQDKAVHEAQASTRSLKNFSRMLEVHGLGSSFRLPSVLSGLTQLGIDTLIGNSFYKKMLDYAVHHVLRLLKNKARIPVGVADVHKYLKEGEIFVCTREPDSNRLHYIEGDVLISRSPTIHPGDVQLVKAIGKPPPGSCFAHEPLPNTVVFSVVGLRPLPSCCGGGDLDGDTYNIIPLNKCPEFLPTQTYQPGKYTPAPKKLVDHPSTMVDVAEFVIEYINSHVLGMVATNWLLIADQSPRGILDPDCMKLAALHSDAVDYPKSGQPVAMNTIPKPKSNLKPDWHAPEVNVDLADYYPSERAIGKLFRAIQLPQIQPGTVSSFERRMKKAGRLRAQDVDNLASTFDGLGFNDNDPIVLAIEGAVHKFIPTEERHQTTVTYIAQIFSRYASELQAIAVACTLSHARTALLSEEEVVVGTIVARSSQPRKRQDLIANLREKSDFLVRGVREELLGDDDVTWEECLQRAWLAFQLAIGEGKSFGAQSFIWIALGELNDESKASRSRRF</sequence>
<keyword evidence="1 3" id="KW-0696">RNA-directed RNA polymerase</keyword>
<comment type="caution">
    <text evidence="3">The sequence shown here is derived from an EMBL/GenBank/DDBJ whole genome shotgun (WGS) entry which is preliminary data.</text>
</comment>
<proteinExistence type="inferred from homology"/>
<comment type="similarity">
    <text evidence="1">Belongs to the RdRP family.</text>
</comment>
<protein>
    <recommendedName>
        <fullName evidence="1">RNA-dependent RNA polymerase</fullName>
        <ecNumber evidence="1">2.7.7.48</ecNumber>
    </recommendedName>
</protein>
<keyword evidence="1" id="KW-0694">RNA-binding</keyword>
<dbReference type="Pfam" id="PF05183">
    <property type="entry name" value="RdRP"/>
    <property type="match status" value="1"/>
</dbReference>
<accession>A0AAD6XWY3</accession>
<keyword evidence="1" id="KW-0548">Nucleotidyltransferase</keyword>
<dbReference type="EC" id="2.7.7.48" evidence="1"/>
<dbReference type="GO" id="GO:0031380">
    <property type="term" value="C:nuclear RNA-directed RNA polymerase complex"/>
    <property type="evidence" value="ECO:0007669"/>
    <property type="project" value="TreeGrafter"/>
</dbReference>
<evidence type="ECO:0000313" key="3">
    <source>
        <dbReference type="EMBL" id="KAJ7102228.1"/>
    </source>
</evidence>
<dbReference type="InterPro" id="IPR007855">
    <property type="entry name" value="RDRP"/>
</dbReference>
<reference evidence="3" key="1">
    <citation type="submission" date="2023-03" db="EMBL/GenBank/DDBJ databases">
        <title>Massive genome expansion in bonnet fungi (Mycena s.s.) driven by repeated elements and novel gene families across ecological guilds.</title>
        <authorList>
            <consortium name="Lawrence Berkeley National Laboratory"/>
            <person name="Harder C.B."/>
            <person name="Miyauchi S."/>
            <person name="Viragh M."/>
            <person name="Kuo A."/>
            <person name="Thoen E."/>
            <person name="Andreopoulos B."/>
            <person name="Lu D."/>
            <person name="Skrede I."/>
            <person name="Drula E."/>
            <person name="Henrissat B."/>
            <person name="Morin E."/>
            <person name="Kohler A."/>
            <person name="Barry K."/>
            <person name="LaButti K."/>
            <person name="Morin E."/>
            <person name="Salamov A."/>
            <person name="Lipzen A."/>
            <person name="Mereny Z."/>
            <person name="Hegedus B."/>
            <person name="Baldrian P."/>
            <person name="Stursova M."/>
            <person name="Weitz H."/>
            <person name="Taylor A."/>
            <person name="Grigoriev I.V."/>
            <person name="Nagy L.G."/>
            <person name="Martin F."/>
            <person name="Kauserud H."/>
        </authorList>
    </citation>
    <scope>NUCLEOTIDE SEQUENCE</scope>
    <source>
        <strain evidence="3">CBHHK173m</strain>
    </source>
</reference>
<keyword evidence="4" id="KW-1185">Reference proteome</keyword>
<organism evidence="3 4">
    <name type="scientific">Mycena belliarum</name>
    <dbReference type="NCBI Taxonomy" id="1033014"/>
    <lineage>
        <taxon>Eukaryota</taxon>
        <taxon>Fungi</taxon>
        <taxon>Dikarya</taxon>
        <taxon>Basidiomycota</taxon>
        <taxon>Agaricomycotina</taxon>
        <taxon>Agaricomycetes</taxon>
        <taxon>Agaricomycetidae</taxon>
        <taxon>Agaricales</taxon>
        <taxon>Marasmiineae</taxon>
        <taxon>Mycenaceae</taxon>
        <taxon>Mycena</taxon>
    </lineage>
</organism>
<dbReference type="InterPro" id="IPR057596">
    <property type="entry name" value="RDRP_core"/>
</dbReference>
<evidence type="ECO:0000256" key="1">
    <source>
        <dbReference type="RuleBase" id="RU363098"/>
    </source>
</evidence>
<dbReference type="AlphaFoldDB" id="A0AAD6XWY3"/>
<gene>
    <name evidence="3" type="ORF">B0H15DRAFT_919491</name>
</gene>
<keyword evidence="1" id="KW-0808">Transferase</keyword>
<name>A0AAD6XWY3_9AGAR</name>
<dbReference type="GO" id="GO:0030422">
    <property type="term" value="P:siRNA processing"/>
    <property type="evidence" value="ECO:0007669"/>
    <property type="project" value="TreeGrafter"/>
</dbReference>
<evidence type="ECO:0000313" key="4">
    <source>
        <dbReference type="Proteomes" id="UP001222325"/>
    </source>
</evidence>
<dbReference type="GO" id="GO:0003968">
    <property type="term" value="F:RNA-directed RNA polymerase activity"/>
    <property type="evidence" value="ECO:0007669"/>
    <property type="project" value="UniProtKB-KW"/>
</dbReference>
<evidence type="ECO:0000259" key="2">
    <source>
        <dbReference type="Pfam" id="PF05183"/>
    </source>
</evidence>
<comment type="catalytic activity">
    <reaction evidence="1">
        <text>RNA(n) + a ribonucleoside 5'-triphosphate = RNA(n+1) + diphosphate</text>
        <dbReference type="Rhea" id="RHEA:21248"/>
        <dbReference type="Rhea" id="RHEA-COMP:14527"/>
        <dbReference type="Rhea" id="RHEA-COMP:17342"/>
        <dbReference type="ChEBI" id="CHEBI:33019"/>
        <dbReference type="ChEBI" id="CHEBI:61557"/>
        <dbReference type="ChEBI" id="CHEBI:140395"/>
        <dbReference type="EC" id="2.7.7.48"/>
    </reaction>
</comment>
<dbReference type="GO" id="GO:0003723">
    <property type="term" value="F:RNA binding"/>
    <property type="evidence" value="ECO:0007669"/>
    <property type="project" value="UniProtKB-KW"/>
</dbReference>
<dbReference type="PANTHER" id="PTHR23079">
    <property type="entry name" value="RNA-DEPENDENT RNA POLYMERASE"/>
    <property type="match status" value="1"/>
</dbReference>
<dbReference type="PANTHER" id="PTHR23079:SF55">
    <property type="entry name" value="RNA-DIRECTED RNA POLYMERASE"/>
    <property type="match status" value="1"/>
</dbReference>
<dbReference type="EMBL" id="JARJCN010000003">
    <property type="protein sequence ID" value="KAJ7102228.1"/>
    <property type="molecule type" value="Genomic_DNA"/>
</dbReference>
<dbReference type="Proteomes" id="UP001222325">
    <property type="component" value="Unassembled WGS sequence"/>
</dbReference>
<feature type="domain" description="RDRP core" evidence="2">
    <location>
        <begin position="417"/>
        <end position="1002"/>
    </location>
</feature>